<dbReference type="AlphaFoldDB" id="A0A0B9ABJ7"/>
<protein>
    <recommendedName>
        <fullName evidence="4">Alpha/beta hydrolase</fullName>
    </recommendedName>
</protein>
<dbReference type="PATRIC" id="fig|1703.6.peg.1279"/>
<evidence type="ECO:0000256" key="1">
    <source>
        <dbReference type="SAM" id="MobiDB-lite"/>
    </source>
</evidence>
<dbReference type="RefSeq" id="WP_235354963.1">
    <property type="nucleotide sequence ID" value="NZ_JTJZ01000017.1"/>
</dbReference>
<keyword evidence="3" id="KW-1185">Reference proteome</keyword>
<organism evidence="2 3">
    <name type="scientific">Brevibacterium linens</name>
    <dbReference type="NCBI Taxonomy" id="1703"/>
    <lineage>
        <taxon>Bacteria</taxon>
        <taxon>Bacillati</taxon>
        <taxon>Actinomycetota</taxon>
        <taxon>Actinomycetes</taxon>
        <taxon>Micrococcales</taxon>
        <taxon>Brevibacteriaceae</taxon>
        <taxon>Brevibacterium</taxon>
    </lineage>
</organism>
<dbReference type="SUPFAM" id="SSF53474">
    <property type="entry name" value="alpha/beta-Hydrolases"/>
    <property type="match status" value="1"/>
</dbReference>
<dbReference type="STRING" id="1703.BLSMQ_3299"/>
<sequence length="295" mass="31521">MCVRRSEPSTRATATADAAHRLITPPDEHRSQPAGPESGFIATFGTGEPHTLFGHGFAGAIRDTRPFGTGITGTRHFLHLPGHGGRPSPRSGWTYPQIAEVLADAVSITSASRALGVSMSAGGLLHLLSIAHPVTRGLDKVALVLPASFTGFPAEVAAANRSYLERLRRLVDDEDIDGIVELMLSREPAEVAEMLPARAWTKAKAENLVHTDMSDGLGLALEIAVADTAEAAENLRSFAGEVLILTHEDDPAHPVAVAEDIHRAIPSSRLEVLPAGSILWRGRHEVRRILGEFFG</sequence>
<dbReference type="Proteomes" id="UP000031488">
    <property type="component" value="Unassembled WGS sequence"/>
</dbReference>
<evidence type="ECO:0000313" key="2">
    <source>
        <dbReference type="EMBL" id="KHS52986.1"/>
    </source>
</evidence>
<reference evidence="2 3" key="1">
    <citation type="submission" date="2014-11" db="EMBL/GenBank/DDBJ databases">
        <title>Draft Genome Sequence of Brevibacterium linens AE038-8.</title>
        <authorList>
            <person name="Maizel D."/>
            <person name="Utturkar S.M."/>
            <person name="Brown S.D."/>
            <person name="Ferrero M."/>
            <person name="Rosen B.P."/>
        </authorList>
    </citation>
    <scope>NUCLEOTIDE SEQUENCE [LARGE SCALE GENOMIC DNA]</scope>
    <source>
        <strain evidence="2 3">AE038-8</strain>
    </source>
</reference>
<accession>A0A0B9ABJ7</accession>
<dbReference type="Gene3D" id="3.40.50.1820">
    <property type="entry name" value="alpha/beta hydrolase"/>
    <property type="match status" value="1"/>
</dbReference>
<feature type="region of interest" description="Disordered" evidence="1">
    <location>
        <begin position="1"/>
        <end position="36"/>
    </location>
</feature>
<comment type="caution">
    <text evidence="2">The sequence shown here is derived from an EMBL/GenBank/DDBJ whole genome shotgun (WGS) entry which is preliminary data.</text>
</comment>
<evidence type="ECO:0000313" key="3">
    <source>
        <dbReference type="Proteomes" id="UP000031488"/>
    </source>
</evidence>
<name>A0A0B9ABJ7_BRELN</name>
<gene>
    <name evidence="2" type="ORF">AE0388_1389</name>
</gene>
<evidence type="ECO:0008006" key="4">
    <source>
        <dbReference type="Google" id="ProtNLM"/>
    </source>
</evidence>
<dbReference type="EMBL" id="JTJZ01000017">
    <property type="protein sequence ID" value="KHS52986.1"/>
    <property type="molecule type" value="Genomic_DNA"/>
</dbReference>
<proteinExistence type="predicted"/>
<dbReference type="InterPro" id="IPR029058">
    <property type="entry name" value="AB_hydrolase_fold"/>
</dbReference>